<reference evidence="1 2" key="1">
    <citation type="submission" date="2018-08" db="EMBL/GenBank/DDBJ databases">
        <title>Sequencing the genomes of 1000 actinobacteria strains.</title>
        <authorList>
            <person name="Klenk H.-P."/>
        </authorList>
    </citation>
    <scope>NUCLEOTIDE SEQUENCE [LARGE SCALE GENOMIC DNA]</scope>
    <source>
        <strain evidence="1 2">DSM 22891</strain>
    </source>
</reference>
<dbReference type="OrthoDB" id="9810247at2"/>
<dbReference type="PANTHER" id="PTHR43861">
    <property type="entry name" value="TRANS-ACONITATE 2-METHYLTRANSFERASE-RELATED"/>
    <property type="match status" value="1"/>
</dbReference>
<evidence type="ECO:0000313" key="1">
    <source>
        <dbReference type="EMBL" id="REF35945.1"/>
    </source>
</evidence>
<accession>A0A3D9VAB1</accession>
<organism evidence="1 2">
    <name type="scientific">Thermasporomyces composti</name>
    <dbReference type="NCBI Taxonomy" id="696763"/>
    <lineage>
        <taxon>Bacteria</taxon>
        <taxon>Bacillati</taxon>
        <taxon>Actinomycetota</taxon>
        <taxon>Actinomycetes</taxon>
        <taxon>Propionibacteriales</taxon>
        <taxon>Nocardioidaceae</taxon>
        <taxon>Thermasporomyces</taxon>
    </lineage>
</organism>
<protein>
    <submittedName>
        <fullName evidence="1">Methyltransferase family protein</fullName>
    </submittedName>
</protein>
<keyword evidence="1" id="KW-0808">Transferase</keyword>
<dbReference type="AlphaFoldDB" id="A0A3D9VAB1"/>
<dbReference type="PANTHER" id="PTHR43861:SF6">
    <property type="entry name" value="METHYLTRANSFERASE TYPE 11"/>
    <property type="match status" value="1"/>
</dbReference>
<keyword evidence="1" id="KW-0489">Methyltransferase</keyword>
<dbReference type="CDD" id="cd02440">
    <property type="entry name" value="AdoMet_MTases"/>
    <property type="match status" value="1"/>
</dbReference>
<dbReference type="RefSeq" id="WP_115849647.1">
    <property type="nucleotide sequence ID" value="NZ_QTUC01000001.1"/>
</dbReference>
<proteinExistence type="predicted"/>
<sequence>MSGQVSVDQPAPRHAARTWPCPVCGERRGDEPAFAGWVRACVSCGFMWTVGAETVASQADLYDEDYFLWQSYHDYFGSARQRRWEATRRLRWLLKATHPVRPRSLVEAGAAAGFFVAAARGEGIDAVAIEPARVCVRYARDRLGIPVHEGTLETVRLERQVEAVCAFHVLEHTDDVHRFLSAAHDALLPGGWLALEVPNAASPVARRQGRNWPHLSPLHHRWHFGPQTLVRLVESHGFVVIAHDTLFGRHYMRRPWLRAGLVLAESRACHAPRLRTTHPRDGDLLRLIARRPEGTTP</sequence>
<dbReference type="InterPro" id="IPR029063">
    <property type="entry name" value="SAM-dependent_MTases_sf"/>
</dbReference>
<dbReference type="EMBL" id="QTUC01000001">
    <property type="protein sequence ID" value="REF35945.1"/>
    <property type="molecule type" value="Genomic_DNA"/>
</dbReference>
<keyword evidence="2" id="KW-1185">Reference proteome</keyword>
<dbReference type="GO" id="GO:0032259">
    <property type="term" value="P:methylation"/>
    <property type="evidence" value="ECO:0007669"/>
    <property type="project" value="UniProtKB-KW"/>
</dbReference>
<evidence type="ECO:0000313" key="2">
    <source>
        <dbReference type="Proteomes" id="UP000256485"/>
    </source>
</evidence>
<dbReference type="Gene3D" id="3.40.50.150">
    <property type="entry name" value="Vaccinia Virus protein VP39"/>
    <property type="match status" value="1"/>
</dbReference>
<dbReference type="Proteomes" id="UP000256485">
    <property type="component" value="Unassembled WGS sequence"/>
</dbReference>
<dbReference type="GO" id="GO:0008168">
    <property type="term" value="F:methyltransferase activity"/>
    <property type="evidence" value="ECO:0007669"/>
    <property type="project" value="UniProtKB-KW"/>
</dbReference>
<comment type="caution">
    <text evidence="1">The sequence shown here is derived from an EMBL/GenBank/DDBJ whole genome shotgun (WGS) entry which is preliminary data.</text>
</comment>
<dbReference type="SUPFAM" id="SSF53335">
    <property type="entry name" value="S-adenosyl-L-methionine-dependent methyltransferases"/>
    <property type="match status" value="1"/>
</dbReference>
<name>A0A3D9VAB1_THECX</name>
<gene>
    <name evidence="1" type="ORF">DFJ64_1338</name>
</gene>
<dbReference type="Pfam" id="PF13489">
    <property type="entry name" value="Methyltransf_23"/>
    <property type="match status" value="1"/>
</dbReference>